<dbReference type="GO" id="GO:0016567">
    <property type="term" value="P:protein ubiquitination"/>
    <property type="evidence" value="ECO:0007669"/>
    <property type="project" value="UniProtKB-UniRule"/>
</dbReference>
<dbReference type="InterPro" id="IPR036047">
    <property type="entry name" value="F-box-like_dom_sf"/>
</dbReference>
<comment type="subcellular location">
    <subcellularLocation>
        <location evidence="1">Nucleus</location>
    </subcellularLocation>
</comment>
<evidence type="ECO:0000259" key="2">
    <source>
        <dbReference type="Pfam" id="PF12937"/>
    </source>
</evidence>
<dbReference type="EMBL" id="CM017326">
    <property type="protein sequence ID" value="KAE8077648.1"/>
    <property type="molecule type" value="Genomic_DNA"/>
</dbReference>
<dbReference type="PANTHER" id="PTHR12874:SF26">
    <property type="entry name" value="F-BOX PROTEIN"/>
    <property type="match status" value="1"/>
</dbReference>
<sequence length="160" mass="18696">MESLPVEIWLKIFCVLDYQNLAIAQQGWKWRGVASDNNLWSNLFKERWGEDHAMFYAPVGSKSWKDVYEVQDRCHRIGLGLKIIREGGDYYLVHQGEIQRYLGSRSQRKGTSSCTLNTKRKFNDEESQEEKSRRGILDKILFFIGDLEVASTDAKRCREL</sequence>
<dbReference type="Pfam" id="PF12937">
    <property type="entry name" value="F-box-like"/>
    <property type="match status" value="1"/>
</dbReference>
<dbReference type="PANTHER" id="PTHR12874">
    <property type="entry name" value="F-BOX ONLY PROTEIN 48-RELATED"/>
    <property type="match status" value="1"/>
</dbReference>
<organism evidence="3 4">
    <name type="scientific">Carpinus fangiana</name>
    <dbReference type="NCBI Taxonomy" id="176857"/>
    <lineage>
        <taxon>Eukaryota</taxon>
        <taxon>Viridiplantae</taxon>
        <taxon>Streptophyta</taxon>
        <taxon>Embryophyta</taxon>
        <taxon>Tracheophyta</taxon>
        <taxon>Spermatophyta</taxon>
        <taxon>Magnoliopsida</taxon>
        <taxon>eudicotyledons</taxon>
        <taxon>Gunneridae</taxon>
        <taxon>Pentapetalae</taxon>
        <taxon>rosids</taxon>
        <taxon>fabids</taxon>
        <taxon>Fagales</taxon>
        <taxon>Betulaceae</taxon>
        <taxon>Carpinus</taxon>
    </lineage>
</organism>
<evidence type="ECO:0000256" key="1">
    <source>
        <dbReference type="RuleBase" id="RU369085"/>
    </source>
</evidence>
<name>A0A5N6RHW6_9ROSI</name>
<keyword evidence="1" id="KW-0833">Ubl conjugation pathway</keyword>
<gene>
    <name evidence="3" type="ORF">FH972_016194</name>
</gene>
<dbReference type="Proteomes" id="UP000327013">
    <property type="component" value="Chromosome 6"/>
</dbReference>
<comment type="pathway">
    <text evidence="1">Protein modification; protein ubiquitination.</text>
</comment>
<accession>A0A5N6RHW6</accession>
<dbReference type="InterPro" id="IPR001810">
    <property type="entry name" value="F-box_dom"/>
</dbReference>
<evidence type="ECO:0000313" key="3">
    <source>
        <dbReference type="EMBL" id="KAE8077648.1"/>
    </source>
</evidence>
<keyword evidence="1" id="KW-0539">Nucleus</keyword>
<dbReference type="Gene3D" id="1.20.1280.50">
    <property type="match status" value="1"/>
</dbReference>
<feature type="domain" description="F-box" evidence="2">
    <location>
        <begin position="2"/>
        <end position="45"/>
    </location>
</feature>
<dbReference type="GO" id="GO:0005737">
    <property type="term" value="C:cytoplasm"/>
    <property type="evidence" value="ECO:0007669"/>
    <property type="project" value="TreeGrafter"/>
</dbReference>
<protein>
    <recommendedName>
        <fullName evidence="1">F-box protein</fullName>
    </recommendedName>
</protein>
<keyword evidence="4" id="KW-1185">Reference proteome</keyword>
<evidence type="ECO:0000313" key="4">
    <source>
        <dbReference type="Proteomes" id="UP000327013"/>
    </source>
</evidence>
<dbReference type="AlphaFoldDB" id="A0A5N6RHW6"/>
<reference evidence="3 4" key="1">
    <citation type="submission" date="2019-06" db="EMBL/GenBank/DDBJ databases">
        <title>A chromosomal-level reference genome of Carpinus fangiana (Coryloideae, Betulaceae).</title>
        <authorList>
            <person name="Yang X."/>
            <person name="Wang Z."/>
            <person name="Zhang L."/>
            <person name="Hao G."/>
            <person name="Liu J."/>
            <person name="Yang Y."/>
        </authorList>
    </citation>
    <scope>NUCLEOTIDE SEQUENCE [LARGE SCALE GENOMIC DNA]</scope>
    <source>
        <strain evidence="3">Cfa_2016G</strain>
        <tissue evidence="3">Leaf</tissue>
    </source>
</reference>
<dbReference type="OrthoDB" id="3219396at2759"/>
<dbReference type="GO" id="GO:0019005">
    <property type="term" value="C:SCF ubiquitin ligase complex"/>
    <property type="evidence" value="ECO:0007669"/>
    <property type="project" value="UniProtKB-UniRule"/>
</dbReference>
<proteinExistence type="predicted"/>
<dbReference type="GO" id="GO:0031146">
    <property type="term" value="P:SCF-dependent proteasomal ubiquitin-dependent protein catabolic process"/>
    <property type="evidence" value="ECO:0007669"/>
    <property type="project" value="UniProtKB-UniRule"/>
</dbReference>
<comment type="subunit">
    <text evidence="1">Component of the SCF-type E3 ligase complex.</text>
</comment>
<dbReference type="GO" id="GO:0005634">
    <property type="term" value="C:nucleus"/>
    <property type="evidence" value="ECO:0007669"/>
    <property type="project" value="UniProtKB-SubCell"/>
</dbReference>
<dbReference type="SUPFAM" id="SSF81383">
    <property type="entry name" value="F-box domain"/>
    <property type="match status" value="1"/>
</dbReference>
<comment type="function">
    <text evidence="1">Acts as a component of a SCF E3 ubiquitin ligase complexes.</text>
</comment>